<evidence type="ECO:0000313" key="6">
    <source>
        <dbReference type="EMBL" id="NUW42917.1"/>
    </source>
</evidence>
<feature type="DNA-binding region" description="H-T-H motif" evidence="4">
    <location>
        <begin position="38"/>
        <end position="57"/>
    </location>
</feature>
<dbReference type="PROSITE" id="PS50977">
    <property type="entry name" value="HTH_TETR_2"/>
    <property type="match status" value="1"/>
</dbReference>
<proteinExistence type="predicted"/>
<evidence type="ECO:0000313" key="7">
    <source>
        <dbReference type="Proteomes" id="UP000546126"/>
    </source>
</evidence>
<keyword evidence="1" id="KW-0805">Transcription regulation</keyword>
<name>A0A7Y6MCL3_9ACTN</name>
<dbReference type="InterPro" id="IPR050109">
    <property type="entry name" value="HTH-type_TetR-like_transc_reg"/>
</dbReference>
<gene>
    <name evidence="6" type="ORF">HT134_22655</name>
</gene>
<protein>
    <submittedName>
        <fullName evidence="6">TetR/AcrR family transcriptional regulator</fullName>
    </submittedName>
</protein>
<evidence type="ECO:0000259" key="5">
    <source>
        <dbReference type="PROSITE" id="PS50977"/>
    </source>
</evidence>
<dbReference type="PANTHER" id="PTHR30055:SF234">
    <property type="entry name" value="HTH-TYPE TRANSCRIPTIONAL REGULATOR BETI"/>
    <property type="match status" value="1"/>
</dbReference>
<dbReference type="InterPro" id="IPR036271">
    <property type="entry name" value="Tet_transcr_reg_TetR-rel_C_sf"/>
</dbReference>
<reference evidence="6 7" key="1">
    <citation type="submission" date="2020-06" db="EMBL/GenBank/DDBJ databases">
        <authorList>
            <person name="Chanama M."/>
        </authorList>
    </citation>
    <scope>NUCLEOTIDE SEQUENCE [LARGE SCALE GENOMIC DNA]</scope>
    <source>
        <strain evidence="6 7">TBRC6557</strain>
    </source>
</reference>
<dbReference type="GO" id="GO:0000976">
    <property type="term" value="F:transcription cis-regulatory region binding"/>
    <property type="evidence" value="ECO:0007669"/>
    <property type="project" value="TreeGrafter"/>
</dbReference>
<organism evidence="6 7">
    <name type="scientific">Nonomuraea rhodomycinica</name>
    <dbReference type="NCBI Taxonomy" id="1712872"/>
    <lineage>
        <taxon>Bacteria</taxon>
        <taxon>Bacillati</taxon>
        <taxon>Actinomycetota</taxon>
        <taxon>Actinomycetes</taxon>
        <taxon>Streptosporangiales</taxon>
        <taxon>Streptosporangiaceae</taxon>
        <taxon>Nonomuraea</taxon>
    </lineage>
</organism>
<keyword evidence="7" id="KW-1185">Reference proteome</keyword>
<dbReference type="Pfam" id="PF00440">
    <property type="entry name" value="TetR_N"/>
    <property type="match status" value="1"/>
</dbReference>
<feature type="domain" description="HTH tetR-type" evidence="5">
    <location>
        <begin position="17"/>
        <end position="75"/>
    </location>
</feature>
<dbReference type="SUPFAM" id="SSF46689">
    <property type="entry name" value="Homeodomain-like"/>
    <property type="match status" value="1"/>
</dbReference>
<dbReference type="SUPFAM" id="SSF48498">
    <property type="entry name" value="Tetracyclin repressor-like, C-terminal domain"/>
    <property type="match status" value="1"/>
</dbReference>
<keyword evidence="2 4" id="KW-0238">DNA-binding</keyword>
<evidence type="ECO:0000256" key="1">
    <source>
        <dbReference type="ARBA" id="ARBA00023015"/>
    </source>
</evidence>
<evidence type="ECO:0000256" key="4">
    <source>
        <dbReference type="PROSITE-ProRule" id="PRU00335"/>
    </source>
</evidence>
<dbReference type="InterPro" id="IPR001647">
    <property type="entry name" value="HTH_TetR"/>
</dbReference>
<dbReference type="GO" id="GO:0003700">
    <property type="term" value="F:DNA-binding transcription factor activity"/>
    <property type="evidence" value="ECO:0007669"/>
    <property type="project" value="TreeGrafter"/>
</dbReference>
<keyword evidence="3" id="KW-0804">Transcription</keyword>
<dbReference type="Gene3D" id="1.10.357.10">
    <property type="entry name" value="Tetracycline Repressor, domain 2"/>
    <property type="match status" value="1"/>
</dbReference>
<dbReference type="PANTHER" id="PTHR30055">
    <property type="entry name" value="HTH-TYPE TRANSCRIPTIONAL REGULATOR RUTR"/>
    <property type="match status" value="1"/>
</dbReference>
<sequence length="207" mass="21931">MGTRRADGTGTRRADAERNIAAILEAGRRVLSADPGASVMQVAKEAGVGRVTLYGHFPSRESLVAAVVSHTVDLAGTTLAGLDLDTPPAREALAALVRSSWDVLSQHSRLFLAADAALPAERLRERHAEPLARVERLISRGRDEGAFRTDLPLTWLVSTFLAILHTAAGEVEAGRLAREEAGETLVRTLDALLTPPPPGHDEAVAAG</sequence>
<accession>A0A7Y6MCL3</accession>
<dbReference type="EMBL" id="JABWGO010000005">
    <property type="protein sequence ID" value="NUW42917.1"/>
    <property type="molecule type" value="Genomic_DNA"/>
</dbReference>
<evidence type="ECO:0000256" key="3">
    <source>
        <dbReference type="ARBA" id="ARBA00023163"/>
    </source>
</evidence>
<dbReference type="InterPro" id="IPR009057">
    <property type="entry name" value="Homeodomain-like_sf"/>
</dbReference>
<dbReference type="RefSeq" id="WP_175602451.1">
    <property type="nucleotide sequence ID" value="NZ_JABWGO010000005.1"/>
</dbReference>
<comment type="caution">
    <text evidence="6">The sequence shown here is derived from an EMBL/GenBank/DDBJ whole genome shotgun (WGS) entry which is preliminary data.</text>
</comment>
<dbReference type="AlphaFoldDB" id="A0A7Y6MCL3"/>
<dbReference type="Proteomes" id="UP000546126">
    <property type="component" value="Unassembled WGS sequence"/>
</dbReference>
<evidence type="ECO:0000256" key="2">
    <source>
        <dbReference type="ARBA" id="ARBA00023125"/>
    </source>
</evidence>